<dbReference type="SUPFAM" id="SSF52540">
    <property type="entry name" value="P-loop containing nucleoside triphosphate hydrolases"/>
    <property type="match status" value="1"/>
</dbReference>
<name>F0ZUZ2_DICPU</name>
<dbReference type="PANTHER" id="PTHR47825:SF1">
    <property type="entry name" value="G DOMAIN-CONTAINING PROTEIN-RELATED"/>
    <property type="match status" value="1"/>
</dbReference>
<dbReference type="RefSeq" id="XP_003291232.1">
    <property type="nucleotide sequence ID" value="XM_003291184.1"/>
</dbReference>
<dbReference type="EMBL" id="GL871204">
    <property type="protein sequence ID" value="EGC32234.1"/>
    <property type="molecule type" value="Genomic_DNA"/>
</dbReference>
<dbReference type="InParanoid" id="F0ZUZ2"/>
<evidence type="ECO:0000313" key="3">
    <source>
        <dbReference type="Proteomes" id="UP000001064"/>
    </source>
</evidence>
<sequence length="1027" mass="117267">MKIFLSPLNFILDKNSVGKGFRIDDIDCFKKNIFNLEKIDDTESNKELKHIENVVLIKKNKVPKKILGNISLAFGYGSNVTNELLFSGNVNSGETLNILYRKVIVSKTLILHEEAKPIIDFFEIVDIDSLKNQFGLYFVKKIKYGAILNLVINLQSSNKKLLKKLEKNLIELKSLNIGNVLSLIKNTDQSQIKITTKMDMGGIINENIPNYQNLDDLESFISSFSENSETSTPIAIKLSKIKLKSEFMEFEQHKEYKNKQSKIAKYYWEMQQIIVQLESWININSENSKNHIYMDKLKTKTSKLTSSIKQLQTVLLKFAQDSRKTILENDIPCNKTKVCELRDKAQCLVGKKLKTSDGIWFGPSIKGVPIYEGTYNYMNGGEYEGLCLNGKRHGQGILRYAIGNIEQLKSIEGEWEDDNVSFPSVVTYNDDKVVNITNSDDCSEWKEEHMDNLISVKVTNCSSDDENVIKIDVIVELVHDKAFHNLYKRLHKLCIANKKYQYSFIFMGMTGTGKTTFIEFILNVLTGQAHSPTTLRAQDIENQGIGESKTNTVCRYEIRYYYGNQWKFGITIVDTPGFADVGGLEKDDQHIKSILNNVGKLENLDSVSYVVNGGLTRKTLEPLKVLCTVFSILPNEALNCVSTIVSFCDNYNQADSVRNILNQMLPGINEKPLLFMDNPWAQHLNNINKTNRPDEAIKNCGVLFGVDNTDELEKKMSQKIEIITKFFIHIFSSQKSFKPEGMKMLQKLKVELLSKLKELSITVENLSTVTRLYTELTDDKISSLIEKSKSISMEDWLKDRGFAYINGKPQAKIMGKNPWPGGVYSTVCLAPECLNMVCHEGCSVKYTPIKGENIFTGCRAFKKLPRCRKCNLKCSYKQHIHVKYQLEWFENDQVLDAYNAIKLGTTEALNKSKEYEEHAKKLKAQYSSQLCEFSELKNKFKNLSVIGDIGLILDSLKRTYEQYHEIAIQAQNNEKADNIQKILDQLKLFIEALNATDEYNFDEKFGEIVVRRKENVSLLNKILGFFG</sequence>
<protein>
    <recommendedName>
        <fullName evidence="4">G domain-containing protein</fullName>
    </recommendedName>
</protein>
<dbReference type="Gene3D" id="3.40.50.300">
    <property type="entry name" value="P-loop containing nucleotide triphosphate hydrolases"/>
    <property type="match status" value="1"/>
</dbReference>
<dbReference type="KEGG" id="dpp:DICPUDRAFT_98950"/>
<keyword evidence="1" id="KW-0175">Coiled coil</keyword>
<evidence type="ECO:0000256" key="1">
    <source>
        <dbReference type="SAM" id="Coils"/>
    </source>
</evidence>
<dbReference type="VEuPathDB" id="AmoebaDB:DICPUDRAFT_98950"/>
<dbReference type="OrthoDB" id="8954335at2759"/>
<reference evidence="3" key="1">
    <citation type="journal article" date="2011" name="Genome Biol.">
        <title>Comparative genomics of the social amoebae Dictyostelium discoideum and Dictyostelium purpureum.</title>
        <authorList>
            <consortium name="US DOE Joint Genome Institute (JGI-PGF)"/>
            <person name="Sucgang R."/>
            <person name="Kuo A."/>
            <person name="Tian X."/>
            <person name="Salerno W."/>
            <person name="Parikh A."/>
            <person name="Feasley C.L."/>
            <person name="Dalin E."/>
            <person name="Tu H."/>
            <person name="Huang E."/>
            <person name="Barry K."/>
            <person name="Lindquist E."/>
            <person name="Shapiro H."/>
            <person name="Bruce D."/>
            <person name="Schmutz J."/>
            <person name="Salamov A."/>
            <person name="Fey P."/>
            <person name="Gaudet P."/>
            <person name="Anjard C."/>
            <person name="Babu M.M."/>
            <person name="Basu S."/>
            <person name="Bushmanova Y."/>
            <person name="van der Wel H."/>
            <person name="Katoh-Kurasawa M."/>
            <person name="Dinh C."/>
            <person name="Coutinho P.M."/>
            <person name="Saito T."/>
            <person name="Elias M."/>
            <person name="Schaap P."/>
            <person name="Kay R.R."/>
            <person name="Henrissat B."/>
            <person name="Eichinger L."/>
            <person name="Rivero F."/>
            <person name="Putnam N.H."/>
            <person name="West C.M."/>
            <person name="Loomis W.F."/>
            <person name="Chisholm R.L."/>
            <person name="Shaulsky G."/>
            <person name="Strassmann J.E."/>
            <person name="Queller D.C."/>
            <person name="Kuspa A."/>
            <person name="Grigoriev I.V."/>
        </authorList>
    </citation>
    <scope>NUCLEOTIDE SEQUENCE [LARGE SCALE GENOMIC DNA]</scope>
    <source>
        <strain evidence="3">QSDP1</strain>
    </source>
</reference>
<accession>F0ZUZ2</accession>
<dbReference type="PANTHER" id="PTHR47825">
    <property type="entry name" value="AAA_23 DOMAIN-CONTAINING PROTEIN"/>
    <property type="match status" value="1"/>
</dbReference>
<dbReference type="AlphaFoldDB" id="F0ZUZ2"/>
<dbReference type="Gene3D" id="2.20.110.10">
    <property type="entry name" value="Histone H3 K4-specific methyltransferase SET7/9 N-terminal domain"/>
    <property type="match status" value="1"/>
</dbReference>
<dbReference type="eggNOG" id="ENOG502SZ1G">
    <property type="taxonomic scope" value="Eukaryota"/>
</dbReference>
<dbReference type="InterPro" id="IPR027417">
    <property type="entry name" value="P-loop_NTPase"/>
</dbReference>
<dbReference type="FunCoup" id="F0ZUZ2">
    <property type="interactions" value="937"/>
</dbReference>
<dbReference type="SUPFAM" id="SSF82185">
    <property type="entry name" value="Histone H3 K4-specific methyltransferase SET7/9 N-terminal domain"/>
    <property type="match status" value="1"/>
</dbReference>
<gene>
    <name evidence="2" type="ORF">DICPUDRAFT_98950</name>
</gene>
<keyword evidence="3" id="KW-1185">Reference proteome</keyword>
<feature type="coiled-coil region" evidence="1">
    <location>
        <begin position="905"/>
        <end position="973"/>
    </location>
</feature>
<proteinExistence type="predicted"/>
<evidence type="ECO:0008006" key="4">
    <source>
        <dbReference type="Google" id="ProtNLM"/>
    </source>
</evidence>
<evidence type="ECO:0000313" key="2">
    <source>
        <dbReference type="EMBL" id="EGC32234.1"/>
    </source>
</evidence>
<organism evidence="2 3">
    <name type="scientific">Dictyostelium purpureum</name>
    <name type="common">Slime mold</name>
    <dbReference type="NCBI Taxonomy" id="5786"/>
    <lineage>
        <taxon>Eukaryota</taxon>
        <taxon>Amoebozoa</taxon>
        <taxon>Evosea</taxon>
        <taxon>Eumycetozoa</taxon>
        <taxon>Dictyostelia</taxon>
        <taxon>Dictyosteliales</taxon>
        <taxon>Dictyosteliaceae</taxon>
        <taxon>Dictyostelium</taxon>
    </lineage>
</organism>
<dbReference type="GeneID" id="10507412"/>
<dbReference type="Proteomes" id="UP000001064">
    <property type="component" value="Unassembled WGS sequence"/>
</dbReference>